<feature type="region of interest" description="Disordered" evidence="1">
    <location>
        <begin position="484"/>
        <end position="522"/>
    </location>
</feature>
<feature type="region of interest" description="Disordered" evidence="1">
    <location>
        <begin position="173"/>
        <end position="207"/>
    </location>
</feature>
<evidence type="ECO:0000313" key="2">
    <source>
        <dbReference type="EMBL" id="KAJ2008226.1"/>
    </source>
</evidence>
<protein>
    <submittedName>
        <fullName evidence="2">Uncharacterized protein</fullName>
    </submittedName>
</protein>
<evidence type="ECO:0000256" key="1">
    <source>
        <dbReference type="SAM" id="MobiDB-lite"/>
    </source>
</evidence>
<dbReference type="Proteomes" id="UP001150907">
    <property type="component" value="Unassembled WGS sequence"/>
</dbReference>
<feature type="compositionally biased region" description="Polar residues" evidence="1">
    <location>
        <begin position="375"/>
        <end position="387"/>
    </location>
</feature>
<reference evidence="2" key="1">
    <citation type="submission" date="2022-07" db="EMBL/GenBank/DDBJ databases">
        <title>Phylogenomic reconstructions and comparative analyses of Kickxellomycotina fungi.</title>
        <authorList>
            <person name="Reynolds N.K."/>
            <person name="Stajich J.E."/>
            <person name="Barry K."/>
            <person name="Grigoriev I.V."/>
            <person name="Crous P."/>
            <person name="Smith M.E."/>
        </authorList>
    </citation>
    <scope>NUCLEOTIDE SEQUENCE</scope>
    <source>
        <strain evidence="2">IMI 214461</strain>
    </source>
</reference>
<feature type="region of interest" description="Disordered" evidence="1">
    <location>
        <begin position="432"/>
        <end position="463"/>
    </location>
</feature>
<feature type="region of interest" description="Disordered" evidence="1">
    <location>
        <begin position="274"/>
        <end position="300"/>
    </location>
</feature>
<dbReference type="OrthoDB" id="5598674at2759"/>
<dbReference type="AlphaFoldDB" id="A0A9W8EKA7"/>
<feature type="region of interest" description="Disordered" evidence="1">
    <location>
        <begin position="375"/>
        <end position="395"/>
    </location>
</feature>
<name>A0A9W8EKA7_9FUNG</name>
<feature type="region of interest" description="Disordered" evidence="1">
    <location>
        <begin position="615"/>
        <end position="660"/>
    </location>
</feature>
<feature type="compositionally biased region" description="Basic residues" evidence="1">
    <location>
        <begin position="637"/>
        <end position="649"/>
    </location>
</feature>
<organism evidence="2 3">
    <name type="scientific">Coemansia thaxteri</name>
    <dbReference type="NCBI Taxonomy" id="2663907"/>
    <lineage>
        <taxon>Eukaryota</taxon>
        <taxon>Fungi</taxon>
        <taxon>Fungi incertae sedis</taxon>
        <taxon>Zoopagomycota</taxon>
        <taxon>Kickxellomycotina</taxon>
        <taxon>Kickxellomycetes</taxon>
        <taxon>Kickxellales</taxon>
        <taxon>Kickxellaceae</taxon>
        <taxon>Coemansia</taxon>
    </lineage>
</organism>
<dbReference type="EMBL" id="JANBQF010000009">
    <property type="protein sequence ID" value="KAJ2008226.1"/>
    <property type="molecule type" value="Genomic_DNA"/>
</dbReference>
<gene>
    <name evidence="2" type="ORF">H4R26_000346</name>
</gene>
<feature type="compositionally biased region" description="Polar residues" evidence="1">
    <location>
        <begin position="487"/>
        <end position="506"/>
    </location>
</feature>
<feature type="region of interest" description="Disordered" evidence="1">
    <location>
        <begin position="149"/>
        <end position="168"/>
    </location>
</feature>
<sequence>MQIVDQAFIERQYIETRESSQEANYFRQLMDIERSMENTTIALGFELKRTHAKYLQQAADFIREQMARLQTEVRAESRLSARSESRLSVVHHSLATSSPSLAANADHFPPPVPTLPPALAQETRLQLLPPVLPSPVDFTPAFAQLRQSQHRRVAGAEPTPHSQSATLDADSVDRAAAATDDDSGDASVSLTEGSDLSPFAATLPPSQQRSFTDLAQQRRSATMSSAFILQAHRGLGVFAAESGGRASSSSSSLSLSSRPFDSASRVSGLARIMGSATPLAPPTPSAQLPQQRAGSAQSVGSDVSEESLADLLLLASGSARPSHRSPLAAIASEFFSASQESMSTVALSDTVGSNSSALFDAQQHMLLHSSSATLVTPTKSSSRQNAAADSGGSATAMAAPRPIAMNSGVSNSMGYFSGHRKTHELLAREEDLATTPPSKPSTIHWPPRSEGRRPPSSRTSSIAIDTQDMTAEELLESLKLPPAASILGSSTPTRTTGSFASSTPGSGSLGRHSPRPRAGSYSDLCRSFPALTQTLQQPQRFSMLSESPSSDTTLPPLHHPGAFATTPRNSKPASYVFQTSKTPMTMSRGSVGTLAGEFDSRAEIKINLGLDKAPEHSHGAAQTLGHGTMTSGTRTNRTGKRMGPRRRSRSVGAWDRSVAK</sequence>
<evidence type="ECO:0000313" key="3">
    <source>
        <dbReference type="Proteomes" id="UP001150907"/>
    </source>
</evidence>
<proteinExistence type="predicted"/>
<keyword evidence="3" id="KW-1185">Reference proteome</keyword>
<comment type="caution">
    <text evidence="2">The sequence shown here is derived from an EMBL/GenBank/DDBJ whole genome shotgun (WGS) entry which is preliminary data.</text>
</comment>
<accession>A0A9W8EKA7</accession>